<sequence>MLWRLAIGTASFHNVLSGPSTAVTLRHQCMSLNPGDKLMWCDDSLDQSEIDILCGVYYVFTGQSSQQVTKSWWPPVQVWENNMRLGFWNEEYESLFATRLREIRSGTAVPLTSEQWRKRIRPFAVVRRAFDNTSKSANILLHSLSNGL</sequence>
<evidence type="ECO:0000313" key="1">
    <source>
        <dbReference type="EMBL" id="KJA21110.1"/>
    </source>
</evidence>
<dbReference type="OrthoDB" id="3270336at2759"/>
<keyword evidence="2" id="KW-1185">Reference proteome</keyword>
<organism evidence="1 2">
    <name type="scientific">Hypholoma sublateritium (strain FD-334 SS-4)</name>
    <dbReference type="NCBI Taxonomy" id="945553"/>
    <lineage>
        <taxon>Eukaryota</taxon>
        <taxon>Fungi</taxon>
        <taxon>Dikarya</taxon>
        <taxon>Basidiomycota</taxon>
        <taxon>Agaricomycotina</taxon>
        <taxon>Agaricomycetes</taxon>
        <taxon>Agaricomycetidae</taxon>
        <taxon>Agaricales</taxon>
        <taxon>Agaricineae</taxon>
        <taxon>Strophariaceae</taxon>
        <taxon>Hypholoma</taxon>
    </lineage>
</organism>
<name>A0A0D2PMM4_HYPSF</name>
<dbReference type="STRING" id="945553.A0A0D2PMM4"/>
<gene>
    <name evidence="1" type="ORF">HYPSUDRAFT_141188</name>
</gene>
<dbReference type="EMBL" id="KN817561">
    <property type="protein sequence ID" value="KJA21110.1"/>
    <property type="molecule type" value="Genomic_DNA"/>
</dbReference>
<reference evidence="2" key="1">
    <citation type="submission" date="2014-04" db="EMBL/GenBank/DDBJ databases">
        <title>Evolutionary Origins and Diversification of the Mycorrhizal Mutualists.</title>
        <authorList>
            <consortium name="DOE Joint Genome Institute"/>
            <consortium name="Mycorrhizal Genomics Consortium"/>
            <person name="Kohler A."/>
            <person name="Kuo A."/>
            <person name="Nagy L.G."/>
            <person name="Floudas D."/>
            <person name="Copeland A."/>
            <person name="Barry K.W."/>
            <person name="Cichocki N."/>
            <person name="Veneault-Fourrey C."/>
            <person name="LaButti K."/>
            <person name="Lindquist E.A."/>
            <person name="Lipzen A."/>
            <person name="Lundell T."/>
            <person name="Morin E."/>
            <person name="Murat C."/>
            <person name="Riley R."/>
            <person name="Ohm R."/>
            <person name="Sun H."/>
            <person name="Tunlid A."/>
            <person name="Henrissat B."/>
            <person name="Grigoriev I.V."/>
            <person name="Hibbett D.S."/>
            <person name="Martin F."/>
        </authorList>
    </citation>
    <scope>NUCLEOTIDE SEQUENCE [LARGE SCALE GENOMIC DNA]</scope>
    <source>
        <strain evidence="2">FD-334 SS-4</strain>
    </source>
</reference>
<accession>A0A0D2PMM4</accession>
<proteinExistence type="predicted"/>
<dbReference type="Proteomes" id="UP000054270">
    <property type="component" value="Unassembled WGS sequence"/>
</dbReference>
<evidence type="ECO:0000313" key="2">
    <source>
        <dbReference type="Proteomes" id="UP000054270"/>
    </source>
</evidence>
<dbReference type="AlphaFoldDB" id="A0A0D2PMM4"/>
<protein>
    <submittedName>
        <fullName evidence="1">Uncharacterized protein</fullName>
    </submittedName>
</protein>